<dbReference type="Proteomes" id="UP000823851">
    <property type="component" value="Unassembled WGS sequence"/>
</dbReference>
<accession>A0A9D2R031</accession>
<dbReference type="SUPFAM" id="SSF52980">
    <property type="entry name" value="Restriction endonuclease-like"/>
    <property type="match status" value="1"/>
</dbReference>
<protein>
    <submittedName>
        <fullName evidence="2">Uma2 family endonuclease</fullName>
    </submittedName>
</protein>
<dbReference type="Gene3D" id="3.90.1570.10">
    <property type="entry name" value="tt1808, chain A"/>
    <property type="match status" value="1"/>
</dbReference>
<dbReference type="AlphaFoldDB" id="A0A9D2R031"/>
<comment type="caution">
    <text evidence="2">The sequence shown here is derived from an EMBL/GenBank/DDBJ whole genome shotgun (WGS) entry which is preliminary data.</text>
</comment>
<gene>
    <name evidence="2" type="ORF">H9912_07610</name>
</gene>
<evidence type="ECO:0000259" key="1">
    <source>
        <dbReference type="Pfam" id="PF05685"/>
    </source>
</evidence>
<name>A0A9D2R031_9FIRM</name>
<dbReference type="InterPro" id="IPR012296">
    <property type="entry name" value="Nuclease_put_TT1808"/>
</dbReference>
<sequence>MPMVKENCTAEDYWNLPESCRANLINGKLYRSLTPNTIHQTLVLELADAFDKYVNIHADSCEVMMGPFGVNPDAEGKNWVEPDISVICDPSKLDDRGCNGAPDLVIEIVSPSSRRMDYSTKNALYSESGVREYWIVDPAKERTTIYRYEEDAAPVFYLFSDDVPVSIFPELTINVADLLK</sequence>
<reference evidence="2" key="1">
    <citation type="journal article" date="2021" name="PeerJ">
        <title>Extensive microbial diversity within the chicken gut microbiome revealed by metagenomics and culture.</title>
        <authorList>
            <person name="Gilroy R."/>
            <person name="Ravi A."/>
            <person name="Getino M."/>
            <person name="Pursley I."/>
            <person name="Horton D.L."/>
            <person name="Alikhan N.F."/>
            <person name="Baker D."/>
            <person name="Gharbi K."/>
            <person name="Hall N."/>
            <person name="Watson M."/>
            <person name="Adriaenssens E.M."/>
            <person name="Foster-Nyarko E."/>
            <person name="Jarju S."/>
            <person name="Secka A."/>
            <person name="Antonio M."/>
            <person name="Oren A."/>
            <person name="Chaudhuri R.R."/>
            <person name="La Ragione R."/>
            <person name="Hildebrand F."/>
            <person name="Pallen M.J."/>
        </authorList>
    </citation>
    <scope>NUCLEOTIDE SEQUENCE</scope>
    <source>
        <strain evidence="2">ChiHjej8B7-25341</strain>
    </source>
</reference>
<evidence type="ECO:0000313" key="2">
    <source>
        <dbReference type="EMBL" id="HJD31794.1"/>
    </source>
</evidence>
<organism evidence="2 3">
    <name type="scientific">Candidatus Eisenbergiella stercorigallinarum</name>
    <dbReference type="NCBI Taxonomy" id="2838557"/>
    <lineage>
        <taxon>Bacteria</taxon>
        <taxon>Bacillati</taxon>
        <taxon>Bacillota</taxon>
        <taxon>Clostridia</taxon>
        <taxon>Lachnospirales</taxon>
        <taxon>Lachnospiraceae</taxon>
        <taxon>Eisenbergiella</taxon>
    </lineage>
</organism>
<dbReference type="CDD" id="cd06260">
    <property type="entry name" value="DUF820-like"/>
    <property type="match status" value="1"/>
</dbReference>
<dbReference type="Pfam" id="PF05685">
    <property type="entry name" value="Uma2"/>
    <property type="match status" value="1"/>
</dbReference>
<feature type="domain" description="Putative restriction endonuclease" evidence="1">
    <location>
        <begin position="11"/>
        <end position="175"/>
    </location>
</feature>
<dbReference type="InterPro" id="IPR011335">
    <property type="entry name" value="Restrct_endonuc-II-like"/>
</dbReference>
<dbReference type="PANTHER" id="PTHR34107:SF4">
    <property type="entry name" value="SLL1222 PROTEIN"/>
    <property type="match status" value="1"/>
</dbReference>
<keyword evidence="2" id="KW-0540">Nuclease</keyword>
<dbReference type="PANTHER" id="PTHR34107">
    <property type="entry name" value="SLL0198 PROTEIN-RELATED"/>
    <property type="match status" value="1"/>
</dbReference>
<evidence type="ECO:0000313" key="3">
    <source>
        <dbReference type="Proteomes" id="UP000823851"/>
    </source>
</evidence>
<keyword evidence="2" id="KW-0255">Endonuclease</keyword>
<dbReference type="InterPro" id="IPR008538">
    <property type="entry name" value="Uma2"/>
</dbReference>
<dbReference type="EMBL" id="DWUW01000213">
    <property type="protein sequence ID" value="HJD31794.1"/>
    <property type="molecule type" value="Genomic_DNA"/>
</dbReference>
<dbReference type="GO" id="GO:0004519">
    <property type="term" value="F:endonuclease activity"/>
    <property type="evidence" value="ECO:0007669"/>
    <property type="project" value="UniProtKB-KW"/>
</dbReference>
<keyword evidence="2" id="KW-0378">Hydrolase</keyword>
<proteinExistence type="predicted"/>
<reference evidence="2" key="2">
    <citation type="submission" date="2021-04" db="EMBL/GenBank/DDBJ databases">
        <authorList>
            <person name="Gilroy R."/>
        </authorList>
    </citation>
    <scope>NUCLEOTIDE SEQUENCE</scope>
    <source>
        <strain evidence="2">ChiHjej8B7-25341</strain>
    </source>
</reference>